<dbReference type="STRING" id="98765.A0A2R6P2H5"/>
<evidence type="ECO:0000313" key="1">
    <source>
        <dbReference type="EMBL" id="PSR84475.1"/>
    </source>
</evidence>
<evidence type="ECO:0000313" key="2">
    <source>
        <dbReference type="Proteomes" id="UP000186601"/>
    </source>
</evidence>
<comment type="caution">
    <text evidence="1">The sequence shown here is derived from an EMBL/GenBank/DDBJ whole genome shotgun (WGS) entry which is preliminary data.</text>
</comment>
<keyword evidence="2" id="KW-1185">Reference proteome</keyword>
<dbReference type="OrthoDB" id="1729737at2759"/>
<gene>
    <name evidence="1" type="ORF">PHLCEN_2v5433</name>
</gene>
<reference evidence="1 2" key="1">
    <citation type="submission" date="2018-02" db="EMBL/GenBank/DDBJ databases">
        <title>Genome sequence of the basidiomycete white-rot fungus Phlebia centrifuga.</title>
        <authorList>
            <person name="Granchi Z."/>
            <person name="Peng M."/>
            <person name="de Vries R.P."/>
            <person name="Hilden K."/>
            <person name="Makela M.R."/>
            <person name="Grigoriev I."/>
            <person name="Riley R."/>
        </authorList>
    </citation>
    <scope>NUCLEOTIDE SEQUENCE [LARGE SCALE GENOMIC DNA]</scope>
    <source>
        <strain evidence="1 2">FBCC195</strain>
    </source>
</reference>
<protein>
    <submittedName>
        <fullName evidence="1">Uncharacterized protein</fullName>
    </submittedName>
</protein>
<dbReference type="Proteomes" id="UP000186601">
    <property type="component" value="Unassembled WGS sequence"/>
</dbReference>
<organism evidence="1 2">
    <name type="scientific">Hermanssonia centrifuga</name>
    <dbReference type="NCBI Taxonomy" id="98765"/>
    <lineage>
        <taxon>Eukaryota</taxon>
        <taxon>Fungi</taxon>
        <taxon>Dikarya</taxon>
        <taxon>Basidiomycota</taxon>
        <taxon>Agaricomycotina</taxon>
        <taxon>Agaricomycetes</taxon>
        <taxon>Polyporales</taxon>
        <taxon>Meruliaceae</taxon>
        <taxon>Hermanssonia</taxon>
    </lineage>
</organism>
<proteinExistence type="predicted"/>
<dbReference type="AlphaFoldDB" id="A0A2R6P2H5"/>
<name>A0A2R6P2H5_9APHY</name>
<sequence length="220" mass="24637">MNFCVWAKRPARDINAFEQLGNSGLNWESYQKYTLRAEQFTPADRNQLAEFDWGIYTSRYCGDSGPVKTTSSWTHHLADKLYLSSLENMGVKTVEDPYGGDLVKADRTEFLGGVSVYWGVPEQLVDSEDKIEAQNAPFRQGPSKLSSLYAGNRFVVFAIIKHENFEMPAEMIICAHHNSGEQLRFTVAVEEHRTIGAAAAFDPHSGCSPYHHGSEGRQPS</sequence>
<dbReference type="EMBL" id="MLYV02000533">
    <property type="protein sequence ID" value="PSR84475.1"/>
    <property type="molecule type" value="Genomic_DNA"/>
</dbReference>
<accession>A0A2R6P2H5</accession>
<dbReference type="Gene3D" id="3.30.560.10">
    <property type="entry name" value="Glucose Oxidase, domain 3"/>
    <property type="match status" value="1"/>
</dbReference>